<accession>A0A9P0PUQ7</accession>
<dbReference type="AlphaFoldDB" id="A0A9P0PUQ7"/>
<sequence>MMRVLLAVFAFAALVALGAATQVKPCSGVERTIDNLNERIQVGGCNKPPCRLRKDTSVGITMKFQPAENVKSLQTAVSANILGVPFPFIGVDGENACDDVYLKDGTTKAGCDLKAGEEYVYKNSIEVLKIYPRVKTVVSWGLKDQKGNYVICFEVPARITN</sequence>
<gene>
    <name evidence="6" type="ORF">ACAOBT_LOCUS25103</name>
</gene>
<evidence type="ECO:0000256" key="1">
    <source>
        <dbReference type="ARBA" id="ARBA00004613"/>
    </source>
</evidence>
<dbReference type="GO" id="GO:0005576">
    <property type="term" value="C:extracellular region"/>
    <property type="evidence" value="ECO:0007669"/>
    <property type="project" value="UniProtKB-SubCell"/>
</dbReference>
<comment type="caution">
    <text evidence="6">The sequence shown here is derived from an EMBL/GenBank/DDBJ whole genome shotgun (WGS) entry which is preliminary data.</text>
</comment>
<feature type="signal peptide" evidence="4">
    <location>
        <begin position="1"/>
        <end position="20"/>
    </location>
</feature>
<keyword evidence="3" id="KW-0964">Secreted</keyword>
<dbReference type="SMART" id="SM00737">
    <property type="entry name" value="ML"/>
    <property type="match status" value="1"/>
</dbReference>
<dbReference type="InterPro" id="IPR003172">
    <property type="entry name" value="ML_dom"/>
</dbReference>
<feature type="domain" description="MD-2-related lipid-recognition" evidence="5">
    <location>
        <begin position="23"/>
        <end position="157"/>
    </location>
</feature>
<evidence type="ECO:0000256" key="4">
    <source>
        <dbReference type="SAM" id="SignalP"/>
    </source>
</evidence>
<comment type="similarity">
    <text evidence="2">Belongs to the NPC2 family.</text>
</comment>
<evidence type="ECO:0000256" key="2">
    <source>
        <dbReference type="ARBA" id="ARBA00006370"/>
    </source>
</evidence>
<evidence type="ECO:0000313" key="7">
    <source>
        <dbReference type="Proteomes" id="UP001152888"/>
    </source>
</evidence>
<dbReference type="PANTHER" id="PTHR11306">
    <property type="entry name" value="NIEMANN PICK TYPE C2 PROTEIN NPC2-RELATED"/>
    <property type="match status" value="1"/>
</dbReference>
<proteinExistence type="inferred from homology"/>
<dbReference type="EMBL" id="CAKOFQ010007374">
    <property type="protein sequence ID" value="CAH1999649.1"/>
    <property type="molecule type" value="Genomic_DNA"/>
</dbReference>
<feature type="chain" id="PRO_5040314877" description="MD-2-related lipid-recognition domain-containing protein" evidence="4">
    <location>
        <begin position="21"/>
        <end position="161"/>
    </location>
</feature>
<organism evidence="6 7">
    <name type="scientific">Acanthoscelides obtectus</name>
    <name type="common">Bean weevil</name>
    <name type="synonym">Bruchus obtectus</name>
    <dbReference type="NCBI Taxonomy" id="200917"/>
    <lineage>
        <taxon>Eukaryota</taxon>
        <taxon>Metazoa</taxon>
        <taxon>Ecdysozoa</taxon>
        <taxon>Arthropoda</taxon>
        <taxon>Hexapoda</taxon>
        <taxon>Insecta</taxon>
        <taxon>Pterygota</taxon>
        <taxon>Neoptera</taxon>
        <taxon>Endopterygota</taxon>
        <taxon>Coleoptera</taxon>
        <taxon>Polyphaga</taxon>
        <taxon>Cucujiformia</taxon>
        <taxon>Chrysomeloidea</taxon>
        <taxon>Chrysomelidae</taxon>
        <taxon>Bruchinae</taxon>
        <taxon>Bruchini</taxon>
        <taxon>Acanthoscelides</taxon>
    </lineage>
</organism>
<dbReference type="InterPro" id="IPR014756">
    <property type="entry name" value="Ig_E-set"/>
</dbReference>
<dbReference type="GO" id="GO:0032934">
    <property type="term" value="F:sterol binding"/>
    <property type="evidence" value="ECO:0007669"/>
    <property type="project" value="InterPro"/>
</dbReference>
<dbReference type="Proteomes" id="UP001152888">
    <property type="component" value="Unassembled WGS sequence"/>
</dbReference>
<dbReference type="GO" id="GO:0015918">
    <property type="term" value="P:sterol transport"/>
    <property type="evidence" value="ECO:0007669"/>
    <property type="project" value="InterPro"/>
</dbReference>
<keyword evidence="4" id="KW-0732">Signal</keyword>
<dbReference type="InterPro" id="IPR039670">
    <property type="entry name" value="NPC2-like"/>
</dbReference>
<dbReference type="OrthoDB" id="6332846at2759"/>
<evidence type="ECO:0000313" key="6">
    <source>
        <dbReference type="EMBL" id="CAH1999649.1"/>
    </source>
</evidence>
<comment type="subcellular location">
    <subcellularLocation>
        <location evidence="1">Secreted</location>
    </subcellularLocation>
</comment>
<dbReference type="SUPFAM" id="SSF81296">
    <property type="entry name" value="E set domains"/>
    <property type="match status" value="1"/>
</dbReference>
<dbReference type="Gene3D" id="2.60.40.770">
    <property type="match status" value="1"/>
</dbReference>
<reference evidence="6" key="1">
    <citation type="submission" date="2022-03" db="EMBL/GenBank/DDBJ databases">
        <authorList>
            <person name="Sayadi A."/>
        </authorList>
    </citation>
    <scope>NUCLEOTIDE SEQUENCE</scope>
</reference>
<evidence type="ECO:0000259" key="5">
    <source>
        <dbReference type="SMART" id="SM00737"/>
    </source>
</evidence>
<evidence type="ECO:0000256" key="3">
    <source>
        <dbReference type="ARBA" id="ARBA00022525"/>
    </source>
</evidence>
<dbReference type="PANTHER" id="PTHR11306:SF68">
    <property type="entry name" value="NPC INTRACELLULAR CHOLESTEROL TRANSPORTER 2"/>
    <property type="match status" value="1"/>
</dbReference>
<dbReference type="Pfam" id="PF02221">
    <property type="entry name" value="E1_DerP2_DerF2"/>
    <property type="match status" value="1"/>
</dbReference>
<dbReference type="FunFam" id="2.60.40.770:FF:000001">
    <property type="entry name" value="NPC intracellular cholesterol transporter 2"/>
    <property type="match status" value="1"/>
</dbReference>
<keyword evidence="7" id="KW-1185">Reference proteome</keyword>
<name>A0A9P0PUQ7_ACAOB</name>
<protein>
    <recommendedName>
        <fullName evidence="5">MD-2-related lipid-recognition domain-containing protein</fullName>
    </recommendedName>
</protein>